<reference evidence="1" key="1">
    <citation type="submission" date="2018-04" db="EMBL/GenBank/DDBJ databases">
        <title>Whole genome sequencing of Hypsizygus marmoreus.</title>
        <authorList>
            <person name="Choi I.-G."/>
            <person name="Min B."/>
            <person name="Kim J.-G."/>
            <person name="Kim S."/>
            <person name="Oh Y.-L."/>
            <person name="Kong W.-S."/>
            <person name="Park H."/>
            <person name="Jeong J."/>
            <person name="Song E.-S."/>
        </authorList>
    </citation>
    <scope>NUCLEOTIDE SEQUENCE [LARGE SCALE GENOMIC DNA]</scope>
    <source>
        <strain evidence="1">51987-8</strain>
    </source>
</reference>
<comment type="caution">
    <text evidence="1">The sequence shown here is derived from an EMBL/GenBank/DDBJ whole genome shotgun (WGS) entry which is preliminary data.</text>
</comment>
<evidence type="ECO:0000313" key="1">
    <source>
        <dbReference type="EMBL" id="RDB26579.1"/>
    </source>
</evidence>
<organism evidence="1 2">
    <name type="scientific">Hypsizygus marmoreus</name>
    <name type="common">White beech mushroom</name>
    <name type="synonym">Agaricus marmoreus</name>
    <dbReference type="NCBI Taxonomy" id="39966"/>
    <lineage>
        <taxon>Eukaryota</taxon>
        <taxon>Fungi</taxon>
        <taxon>Dikarya</taxon>
        <taxon>Basidiomycota</taxon>
        <taxon>Agaricomycotina</taxon>
        <taxon>Agaricomycetes</taxon>
        <taxon>Agaricomycetidae</taxon>
        <taxon>Agaricales</taxon>
        <taxon>Tricholomatineae</taxon>
        <taxon>Lyophyllaceae</taxon>
        <taxon>Hypsizygus</taxon>
    </lineage>
</organism>
<dbReference type="Proteomes" id="UP000076154">
    <property type="component" value="Unassembled WGS sequence"/>
</dbReference>
<dbReference type="InParanoid" id="A0A369JW63"/>
<name>A0A369JW63_HYPMA</name>
<dbReference type="EMBL" id="LUEZ02000029">
    <property type="protein sequence ID" value="RDB26579.1"/>
    <property type="molecule type" value="Genomic_DNA"/>
</dbReference>
<sequence>MLPLTVFVGELLSSTTMSFVPDLPSELIAAIIDEVPGCETPIESLKALALVSKAFRPYAQKHLFSSVSLIFPDWQRLSSTRRPPPHVAQALLTALSLKPELARHIKHLSILDYSEQYWRYDFDQQIYEQPDTVLPRVFNVISRYTSLISFTLAGRSDYEDSIVSDCDRDPLSWSMICAILGLCSRTKVAEVNITLVPFIPLGRLVTLCPELKRLRLEWSGGLSSARDVDTELELEEDKEETELMDKLCAALRVFDRLEPQQVQVLEKLFNDPGFMKSRWLEDRSVYSNVWQWHSRMHSISQTIAQLESLILDERSLPCVFRLIDHELPGGTSAVVALYHLRELRVAGTSSALLYLTSCFIYKASRNLEIFAWDVRETEVFTAPFNEDIQINLGLFAPAIRTLRFSLLGPWYNEFTFLPCVVNALERLHRSETLRELFISYTWSPFFPFPPTYLHGEPYLLESDASAWALKLDALLSSTSSFPHLQKVVIVVAYKERWFAIRNVNPGGGQCATLAQAKRGLEEQLVGLRDRNILIIEWVPFGKRGEWETIDRALARL</sequence>
<evidence type="ECO:0000313" key="2">
    <source>
        <dbReference type="Proteomes" id="UP000076154"/>
    </source>
</evidence>
<dbReference type="AlphaFoldDB" id="A0A369JW63"/>
<evidence type="ECO:0008006" key="3">
    <source>
        <dbReference type="Google" id="ProtNLM"/>
    </source>
</evidence>
<proteinExistence type="predicted"/>
<gene>
    <name evidence="1" type="ORF">Hypma_005654</name>
</gene>
<protein>
    <recommendedName>
        <fullName evidence="3">F-box domain-containing protein</fullName>
    </recommendedName>
</protein>
<accession>A0A369JW63</accession>
<keyword evidence="2" id="KW-1185">Reference proteome</keyword>